<gene>
    <name evidence="1" type="ORF">FGL98_05850</name>
</gene>
<dbReference type="InterPro" id="IPR008183">
    <property type="entry name" value="Aldose_1/G6P_1-epimerase"/>
</dbReference>
<name>A0A563E4X4_9MICO</name>
<reference evidence="1 2" key="2">
    <citation type="submission" date="2019-08" db="EMBL/GenBank/DDBJ databases">
        <title>Jejuicoccus antrihumi gen. nov., sp. nov., a new member of the family Dermacoccaceae isolated from a cave.</title>
        <authorList>
            <person name="Schumann P."/>
            <person name="Kim I.S."/>
        </authorList>
    </citation>
    <scope>NUCLEOTIDE SEQUENCE [LARGE SCALE GENOMIC DNA]</scope>
    <source>
        <strain evidence="1 2">C5-26</strain>
    </source>
</reference>
<dbReference type="GO" id="GO:0006006">
    <property type="term" value="P:glucose metabolic process"/>
    <property type="evidence" value="ECO:0007669"/>
    <property type="project" value="TreeGrafter"/>
</dbReference>
<dbReference type="Gene3D" id="2.70.98.10">
    <property type="match status" value="1"/>
</dbReference>
<organism evidence="1 2">
    <name type="scientific">Leekyejoonella antrihumi</name>
    <dbReference type="NCBI Taxonomy" id="1660198"/>
    <lineage>
        <taxon>Bacteria</taxon>
        <taxon>Bacillati</taxon>
        <taxon>Actinomycetota</taxon>
        <taxon>Actinomycetes</taxon>
        <taxon>Micrococcales</taxon>
        <taxon>Dermacoccaceae</taxon>
        <taxon>Leekyejoonella</taxon>
    </lineage>
</organism>
<protein>
    <submittedName>
        <fullName evidence="1">Galactose mutarotase</fullName>
    </submittedName>
</protein>
<accession>A0A563E4X4</accession>
<dbReference type="PANTHER" id="PTHR10091:SF0">
    <property type="entry name" value="GALACTOSE MUTAROTASE"/>
    <property type="match status" value="1"/>
</dbReference>
<dbReference type="InterPro" id="IPR011013">
    <property type="entry name" value="Gal_mutarotase_sf_dom"/>
</dbReference>
<evidence type="ECO:0000313" key="2">
    <source>
        <dbReference type="Proteomes" id="UP000320244"/>
    </source>
</evidence>
<dbReference type="GO" id="GO:0033499">
    <property type="term" value="P:galactose catabolic process via UDP-galactose, Leloir pathway"/>
    <property type="evidence" value="ECO:0007669"/>
    <property type="project" value="TreeGrafter"/>
</dbReference>
<dbReference type="EMBL" id="VCQV01000006">
    <property type="protein sequence ID" value="TWP37282.1"/>
    <property type="molecule type" value="Genomic_DNA"/>
</dbReference>
<dbReference type="Pfam" id="PF01263">
    <property type="entry name" value="Aldose_epim"/>
    <property type="match status" value="1"/>
</dbReference>
<reference evidence="1 2" key="1">
    <citation type="submission" date="2019-05" db="EMBL/GenBank/DDBJ databases">
        <authorList>
            <person name="Lee S.D."/>
        </authorList>
    </citation>
    <scope>NUCLEOTIDE SEQUENCE [LARGE SCALE GENOMIC DNA]</scope>
    <source>
        <strain evidence="1 2">C5-26</strain>
    </source>
</reference>
<evidence type="ECO:0000313" key="1">
    <source>
        <dbReference type="EMBL" id="TWP37282.1"/>
    </source>
</evidence>
<dbReference type="Proteomes" id="UP000320244">
    <property type="component" value="Unassembled WGS sequence"/>
</dbReference>
<keyword evidence="2" id="KW-1185">Reference proteome</keyword>
<dbReference type="CDD" id="cd09022">
    <property type="entry name" value="Aldose_epim_Ec_YihR"/>
    <property type="match status" value="1"/>
</dbReference>
<dbReference type="GO" id="GO:0030246">
    <property type="term" value="F:carbohydrate binding"/>
    <property type="evidence" value="ECO:0007669"/>
    <property type="project" value="InterPro"/>
</dbReference>
<dbReference type="PANTHER" id="PTHR10091">
    <property type="entry name" value="ALDOSE-1-EPIMERASE"/>
    <property type="match status" value="1"/>
</dbReference>
<dbReference type="InterPro" id="IPR037480">
    <property type="entry name" value="YihR-like"/>
</dbReference>
<comment type="caution">
    <text evidence="1">The sequence shown here is derived from an EMBL/GenBank/DDBJ whole genome shotgun (WGS) entry which is preliminary data.</text>
</comment>
<dbReference type="AlphaFoldDB" id="A0A563E4X4"/>
<dbReference type="InterPro" id="IPR014718">
    <property type="entry name" value="GH-type_carb-bd"/>
</dbReference>
<dbReference type="SUPFAM" id="SSF74650">
    <property type="entry name" value="Galactose mutarotase-like"/>
    <property type="match status" value="1"/>
</dbReference>
<dbReference type="OrthoDB" id="4739604at2"/>
<sequence>MSFPSGEQWTIRHGDQEVTVVEVGGGLRTYTIGGVDVLHGYAADARADGGRGQVLMPWPSRIGDGKYTFDGVDQQLPITEVPNHNAIHGLVRWAMWTVRQRSDSSVSVAHRLFPQPGWPGSLDLQITYALGADGLSVTPSVTNLGAASAPFGYGAHPYLTVGEAKVDEVTLTVPAHTRINLDDRLLPVDAAPVSGAADFRTPRQIRDTVLDNTYTDLAATDGVWRARLEHGGRSTAMWAQAEVFGYAQVFSGDTLPPGRARCSGLAVEPMSCPGGAFASGDSLIVLEPGQVWTGTWGITATLPT</sequence>
<proteinExistence type="predicted"/>
<dbReference type="RefSeq" id="WP_146315805.1">
    <property type="nucleotide sequence ID" value="NZ_VCQV01000006.1"/>
</dbReference>
<dbReference type="GO" id="GO:0004034">
    <property type="term" value="F:aldose 1-epimerase activity"/>
    <property type="evidence" value="ECO:0007669"/>
    <property type="project" value="TreeGrafter"/>
</dbReference>